<keyword evidence="3" id="KW-1185">Reference proteome</keyword>
<dbReference type="EMBL" id="LAZP02000071">
    <property type="protein sequence ID" value="PFH61444.1"/>
    <property type="molecule type" value="Genomic_DNA"/>
</dbReference>
<proteinExistence type="predicted"/>
<comment type="caution">
    <text evidence="2">The sequence shown here is derived from an EMBL/GenBank/DDBJ whole genome shotgun (WGS) entry which is preliminary data.</text>
</comment>
<reference evidence="2 3" key="2">
    <citation type="journal article" date="2017" name="Sci. Rep.">
        <title>Ant-infecting Ophiocordyceps genomes reveal a high diversity of potential behavioral manipulation genes and a possible major role for enterotoxins.</title>
        <authorList>
            <person name="de Bekker C."/>
            <person name="Ohm R.A."/>
            <person name="Evans H.C."/>
            <person name="Brachmann A."/>
            <person name="Hughes D.P."/>
        </authorList>
    </citation>
    <scope>NUCLEOTIDE SEQUENCE [LARGE SCALE GENOMIC DNA]</scope>
    <source>
        <strain evidence="2 3">SC16a</strain>
    </source>
</reference>
<protein>
    <submittedName>
        <fullName evidence="2">Uncharacterized protein</fullName>
    </submittedName>
</protein>
<accession>A0A2A9PJN7</accession>
<gene>
    <name evidence="2" type="ORF">XA68_17348</name>
</gene>
<evidence type="ECO:0000313" key="3">
    <source>
        <dbReference type="Proteomes" id="UP000037136"/>
    </source>
</evidence>
<dbReference type="AlphaFoldDB" id="A0A2A9PJN7"/>
<reference evidence="2 3" key="1">
    <citation type="journal article" date="2015" name="BMC Genomics">
        <title>Gene expression during zombie ant biting behavior reflects the complexity underlying fungal parasitic behavioral manipulation.</title>
        <authorList>
            <person name="de Bekker C."/>
            <person name="Ohm R.A."/>
            <person name="Loreto R.G."/>
            <person name="Sebastian A."/>
            <person name="Albert I."/>
            <person name="Merrow M."/>
            <person name="Brachmann A."/>
            <person name="Hughes D.P."/>
        </authorList>
    </citation>
    <scope>NUCLEOTIDE SEQUENCE [LARGE SCALE GENOMIC DNA]</scope>
    <source>
        <strain evidence="2 3">SC16a</strain>
    </source>
</reference>
<evidence type="ECO:0000313" key="2">
    <source>
        <dbReference type="EMBL" id="PFH61444.1"/>
    </source>
</evidence>
<feature type="region of interest" description="Disordered" evidence="1">
    <location>
        <begin position="102"/>
        <end position="121"/>
    </location>
</feature>
<sequence>MSQSSALSLPPSRASPSSPLHCCWQATPGLPQQKLARDRLMAEIVFPMRFSLCRPSLRLRPPLVDSVSSLSPSLPPDPLPRHSLGTLCLLFVPCRESYRIESSMQNHRQAPSQRRRRPRRNSVADWPTAIFGLVVPSNPVANHIACNHVANGPFVMAPSSLDIALSSAALVGRCHFRLNNNTMECVPNVLLNQSAHPLLMPSSLSRCIPLAFSPPPPVCKTMVQGFAAPSFSSSAAA</sequence>
<evidence type="ECO:0000256" key="1">
    <source>
        <dbReference type="SAM" id="MobiDB-lite"/>
    </source>
</evidence>
<name>A0A2A9PJN7_OPHUN</name>
<organism evidence="2 3">
    <name type="scientific">Ophiocordyceps unilateralis</name>
    <name type="common">Zombie-ant fungus</name>
    <name type="synonym">Torrubia unilateralis</name>
    <dbReference type="NCBI Taxonomy" id="268505"/>
    <lineage>
        <taxon>Eukaryota</taxon>
        <taxon>Fungi</taxon>
        <taxon>Dikarya</taxon>
        <taxon>Ascomycota</taxon>
        <taxon>Pezizomycotina</taxon>
        <taxon>Sordariomycetes</taxon>
        <taxon>Hypocreomycetidae</taxon>
        <taxon>Hypocreales</taxon>
        <taxon>Ophiocordycipitaceae</taxon>
        <taxon>Ophiocordyceps</taxon>
    </lineage>
</organism>
<dbReference type="Proteomes" id="UP000037136">
    <property type="component" value="Unassembled WGS sequence"/>
</dbReference>